<evidence type="ECO:0000313" key="4">
    <source>
        <dbReference type="EMBL" id="SDH61910.1"/>
    </source>
</evidence>
<dbReference type="Gene3D" id="2.30.130.110">
    <property type="match status" value="1"/>
</dbReference>
<dbReference type="GO" id="GO:0016829">
    <property type="term" value="F:lyase activity"/>
    <property type="evidence" value="ECO:0007669"/>
    <property type="project" value="UniProtKB-KW"/>
</dbReference>
<dbReference type="InterPro" id="IPR007392">
    <property type="entry name" value="GD_AH_second"/>
</dbReference>
<keyword evidence="5" id="KW-1185">Reference proteome</keyword>
<sequence>MQQKVLKVNPIDNVAVALVDLNRGEIVTLDNLTYNIVKDTKAKHKFVTENLSEGDPIIMYGVLVGKANQPILKGEVITTENVKHQSAKVEGKTETAAWTAPDVEKWKDKTFMGYHREDGQVGTENIWLFFPLVFCENRNVEVLKEIFEKELLFENTSKHQLLLRSLINDTETEQPVEEYKYNRVFKNIDVKFITHQGGCGGIRQDAEALGRLLAGYVNNPNVAGATVLSLGCQNLQVQIFKDALEKINPDNKKPIIIYEQQKSGTVDEMLSGIIRDSYDAIKNANEIERKPAPLSKLVLGLECGGSDGFSGISANPVLGHLSDLMAGIGGATILSEFPELCGVEQELVNRCVNEQDAERFLQLMKDFEKSVVAAGSGFDMNPSPGNIKDGLITDAMKSAGAAKKGGSSPVNDVLDFTEYIKKPGLNLLCTPGNDVECTTALVGSGANVVLFTTGLGTPTGNPVVPVVKISSNTSLSERMPDIIDFNTGDVITGEKTISEKAEELLDFIIDVASGAIRTKAAILNQNDFIPWRRGVSL</sequence>
<dbReference type="SMART" id="SM00858">
    <property type="entry name" value="SAF"/>
    <property type="match status" value="1"/>
</dbReference>
<dbReference type="CDD" id="cd11613">
    <property type="entry name" value="SAF_AH_GD"/>
    <property type="match status" value="1"/>
</dbReference>
<keyword evidence="2" id="KW-0456">Lyase</keyword>
<proteinExistence type="inferred from homology"/>
<dbReference type="InterPro" id="IPR048332">
    <property type="entry name" value="GD_AH_C"/>
</dbReference>
<evidence type="ECO:0000256" key="1">
    <source>
        <dbReference type="ARBA" id="ARBA00010986"/>
    </source>
</evidence>
<dbReference type="GO" id="GO:0016787">
    <property type="term" value="F:hydrolase activity"/>
    <property type="evidence" value="ECO:0007669"/>
    <property type="project" value="UniProtKB-KW"/>
</dbReference>
<dbReference type="Pfam" id="PF08666">
    <property type="entry name" value="SAF"/>
    <property type="match status" value="1"/>
</dbReference>
<evidence type="ECO:0000313" key="5">
    <source>
        <dbReference type="Proteomes" id="UP000198869"/>
    </source>
</evidence>
<dbReference type="OrthoDB" id="9804574at2"/>
<dbReference type="STRING" id="311334.SAMN05421846_101334"/>
<dbReference type="PANTHER" id="PTHR30536">
    <property type="entry name" value="ALTRONATE/GALACTARATE DEHYDRATASE"/>
    <property type="match status" value="1"/>
</dbReference>
<evidence type="ECO:0000259" key="3">
    <source>
        <dbReference type="SMART" id="SM00858"/>
    </source>
</evidence>
<protein>
    <submittedName>
        <fullName evidence="4">Altronate hydrolase</fullName>
    </submittedName>
</protein>
<dbReference type="Pfam" id="PF04295">
    <property type="entry name" value="GD_AH_second"/>
    <property type="match status" value="1"/>
</dbReference>
<feature type="domain" description="SAF" evidence="3">
    <location>
        <begin position="12"/>
        <end position="83"/>
    </location>
</feature>
<evidence type="ECO:0000256" key="2">
    <source>
        <dbReference type="ARBA" id="ARBA00023239"/>
    </source>
</evidence>
<name>A0A1G8DWT2_9FLAO</name>
<dbReference type="PANTHER" id="PTHR30536:SF5">
    <property type="entry name" value="ALTRONATE DEHYDRATASE"/>
    <property type="match status" value="1"/>
</dbReference>
<keyword evidence="4" id="KW-0378">Hydrolase</keyword>
<dbReference type="GO" id="GO:0019698">
    <property type="term" value="P:D-galacturonate catabolic process"/>
    <property type="evidence" value="ECO:0007669"/>
    <property type="project" value="TreeGrafter"/>
</dbReference>
<dbReference type="AlphaFoldDB" id="A0A1G8DWT2"/>
<gene>
    <name evidence="4" type="ORF">SAMN05421846_101334</name>
</gene>
<dbReference type="InterPro" id="IPR052172">
    <property type="entry name" value="UxaA_altronate/galactarate_dh"/>
</dbReference>
<dbReference type="EMBL" id="FNDW01000001">
    <property type="protein sequence ID" value="SDH61910.1"/>
    <property type="molecule type" value="Genomic_DNA"/>
</dbReference>
<dbReference type="Proteomes" id="UP000198869">
    <property type="component" value="Unassembled WGS sequence"/>
</dbReference>
<organism evidence="4 5">
    <name type="scientific">Chryseobacterium taeanense</name>
    <dbReference type="NCBI Taxonomy" id="311334"/>
    <lineage>
        <taxon>Bacteria</taxon>
        <taxon>Pseudomonadati</taxon>
        <taxon>Bacteroidota</taxon>
        <taxon>Flavobacteriia</taxon>
        <taxon>Flavobacteriales</taxon>
        <taxon>Weeksellaceae</taxon>
        <taxon>Chryseobacterium group</taxon>
        <taxon>Chryseobacterium</taxon>
    </lineage>
</organism>
<comment type="similarity">
    <text evidence="1">Belongs to the UxaA family.</text>
</comment>
<dbReference type="InterPro" id="IPR044144">
    <property type="entry name" value="SAF_UxaA/GarD"/>
</dbReference>
<accession>A0A1G8DWT2</accession>
<dbReference type="Pfam" id="PF20629">
    <property type="entry name" value="GD_AH_C"/>
    <property type="match status" value="1"/>
</dbReference>
<reference evidence="5" key="1">
    <citation type="submission" date="2016-10" db="EMBL/GenBank/DDBJ databases">
        <authorList>
            <person name="Varghese N."/>
            <person name="Submissions S."/>
        </authorList>
    </citation>
    <scope>NUCLEOTIDE SEQUENCE [LARGE SCALE GENOMIC DNA]</scope>
    <source>
        <strain evidence="5">DSM 17071</strain>
    </source>
</reference>
<dbReference type="InterPro" id="IPR013974">
    <property type="entry name" value="SAF"/>
</dbReference>
<dbReference type="RefSeq" id="WP_089853734.1">
    <property type="nucleotide sequence ID" value="NZ_FNDW01000001.1"/>
</dbReference>